<feature type="region of interest" description="Disordered" evidence="7">
    <location>
        <begin position="71"/>
        <end position="105"/>
    </location>
</feature>
<dbReference type="EMBL" id="HBKQ01044571">
    <property type="protein sequence ID" value="CAE2268878.1"/>
    <property type="molecule type" value="Transcribed_RNA"/>
</dbReference>
<dbReference type="Pfam" id="PF08449">
    <property type="entry name" value="UAA"/>
    <property type="match status" value="1"/>
</dbReference>
<protein>
    <recommendedName>
        <fullName evidence="10">Sugar phosphate transporter domain-containing protein</fullName>
    </recommendedName>
</protein>
<evidence type="ECO:0000256" key="3">
    <source>
        <dbReference type="ARBA" id="ARBA00022597"/>
    </source>
</evidence>
<dbReference type="GO" id="GO:0005464">
    <property type="term" value="F:UDP-xylose transmembrane transporter activity"/>
    <property type="evidence" value="ECO:0007669"/>
    <property type="project" value="TreeGrafter"/>
</dbReference>
<feature type="region of interest" description="Disordered" evidence="7">
    <location>
        <begin position="1"/>
        <end position="30"/>
    </location>
</feature>
<dbReference type="PANTHER" id="PTHR10778">
    <property type="entry name" value="SOLUTE CARRIER FAMILY 35 MEMBER B"/>
    <property type="match status" value="1"/>
</dbReference>
<accession>A0A7S4JN25</accession>
<feature type="transmembrane region" description="Helical" evidence="8">
    <location>
        <begin position="421"/>
        <end position="445"/>
    </location>
</feature>
<keyword evidence="2" id="KW-0813">Transport</keyword>
<gene>
    <name evidence="9" type="ORF">OAUR00152_LOCUS30712</name>
</gene>
<evidence type="ECO:0000256" key="8">
    <source>
        <dbReference type="SAM" id="Phobius"/>
    </source>
</evidence>
<sequence>MTMTLRRRQNSQSPPSRRGVSRKDVHRSSSSRLALFAEPDVLLDVAWCPELNSSPRRPSLNRRRTTWHNIENSADRGGSGGNGGASAAPAPGSLRRHSIPSKLLHEAEVRRTRKLLLEPLDEVNETTDGEAASRGVPQSKVEPRKRDEGEESSSSAQPAVASAVGGSAAALLFLGIVASSSLSNLTLQKLNDLRPGCGQLITLLQYVATCLEKSPRAGTYLLRPCIPPPYHLAFVLLMFLTAWASNKSMESGMPFGHFLVVKNTNLVFSMLLGFGMLGRRYTAVQVSGVVAVTVGVVVCVLAAQDDDGAGGEEEERRSSAMVAGALLCACSTLSVSALGCLQEKAFRVYGDLDMDSNPADEVLFTMHLLGLPFFFLGSGTASLTSHLSALFRSPSSPLSSLALLIANVGATAMLKRCFVGLLGMGGALTATMAVTVSRTLGVVISEMMEKDEDGPGIMFWSGAGAVALGSIAYVLGGKGGNKSDEKKKEV</sequence>
<reference evidence="9" key="1">
    <citation type="submission" date="2021-01" db="EMBL/GenBank/DDBJ databases">
        <authorList>
            <person name="Corre E."/>
            <person name="Pelletier E."/>
            <person name="Niang G."/>
            <person name="Scheremetjew M."/>
            <person name="Finn R."/>
            <person name="Kale V."/>
            <person name="Holt S."/>
            <person name="Cochrane G."/>
            <person name="Meng A."/>
            <person name="Brown T."/>
            <person name="Cohen L."/>
        </authorList>
    </citation>
    <scope>NUCLEOTIDE SEQUENCE</scope>
    <source>
        <strain evidence="9">Isolate 1302-5</strain>
    </source>
</reference>
<evidence type="ECO:0000256" key="2">
    <source>
        <dbReference type="ARBA" id="ARBA00022448"/>
    </source>
</evidence>
<keyword evidence="3" id="KW-0762">Sugar transport</keyword>
<feature type="transmembrane region" description="Helical" evidence="8">
    <location>
        <begin position="323"/>
        <end position="341"/>
    </location>
</feature>
<feature type="transmembrane region" description="Helical" evidence="8">
    <location>
        <begin position="221"/>
        <end position="243"/>
    </location>
</feature>
<evidence type="ECO:0000256" key="7">
    <source>
        <dbReference type="SAM" id="MobiDB-lite"/>
    </source>
</evidence>
<feature type="transmembrane region" description="Helical" evidence="8">
    <location>
        <begin position="281"/>
        <end position="303"/>
    </location>
</feature>
<dbReference type="GO" id="GO:0005789">
    <property type="term" value="C:endoplasmic reticulum membrane"/>
    <property type="evidence" value="ECO:0007669"/>
    <property type="project" value="TreeGrafter"/>
</dbReference>
<keyword evidence="6 8" id="KW-0472">Membrane</keyword>
<feature type="transmembrane region" description="Helical" evidence="8">
    <location>
        <begin position="362"/>
        <end position="383"/>
    </location>
</feature>
<feature type="transmembrane region" description="Helical" evidence="8">
    <location>
        <begin position="255"/>
        <end position="274"/>
    </location>
</feature>
<dbReference type="AlphaFoldDB" id="A0A7S4JN25"/>
<dbReference type="PANTHER" id="PTHR10778:SF4">
    <property type="entry name" value="NUCLEOTIDE SUGAR TRANSPORTER SLC35B4"/>
    <property type="match status" value="1"/>
</dbReference>
<evidence type="ECO:0000256" key="1">
    <source>
        <dbReference type="ARBA" id="ARBA00004127"/>
    </source>
</evidence>
<feature type="region of interest" description="Disordered" evidence="7">
    <location>
        <begin position="120"/>
        <end position="159"/>
    </location>
</feature>
<keyword evidence="4 8" id="KW-0812">Transmembrane</keyword>
<name>A0A7S4JN25_9STRA</name>
<evidence type="ECO:0000256" key="5">
    <source>
        <dbReference type="ARBA" id="ARBA00022989"/>
    </source>
</evidence>
<organism evidence="9">
    <name type="scientific">Odontella aurita</name>
    <dbReference type="NCBI Taxonomy" id="265563"/>
    <lineage>
        <taxon>Eukaryota</taxon>
        <taxon>Sar</taxon>
        <taxon>Stramenopiles</taxon>
        <taxon>Ochrophyta</taxon>
        <taxon>Bacillariophyta</taxon>
        <taxon>Mediophyceae</taxon>
        <taxon>Biddulphiophycidae</taxon>
        <taxon>Eupodiscales</taxon>
        <taxon>Odontellaceae</taxon>
        <taxon>Odontella</taxon>
    </lineage>
</organism>
<proteinExistence type="predicted"/>
<evidence type="ECO:0000313" key="9">
    <source>
        <dbReference type="EMBL" id="CAE2268878.1"/>
    </source>
</evidence>
<evidence type="ECO:0008006" key="10">
    <source>
        <dbReference type="Google" id="ProtNLM"/>
    </source>
</evidence>
<keyword evidence="5 8" id="KW-1133">Transmembrane helix</keyword>
<evidence type="ECO:0000256" key="4">
    <source>
        <dbReference type="ARBA" id="ARBA00022692"/>
    </source>
</evidence>
<evidence type="ECO:0000256" key="6">
    <source>
        <dbReference type="ARBA" id="ARBA00023136"/>
    </source>
</evidence>
<feature type="transmembrane region" description="Helical" evidence="8">
    <location>
        <begin position="457"/>
        <end position="476"/>
    </location>
</feature>
<dbReference type="InterPro" id="IPR013657">
    <property type="entry name" value="SCL35B1-4/HUT1"/>
</dbReference>
<comment type="subcellular location">
    <subcellularLocation>
        <location evidence="1">Endomembrane system</location>
        <topology evidence="1">Multi-pass membrane protein</topology>
    </subcellularLocation>
</comment>
<dbReference type="GO" id="GO:0000139">
    <property type="term" value="C:Golgi membrane"/>
    <property type="evidence" value="ECO:0007669"/>
    <property type="project" value="TreeGrafter"/>
</dbReference>
<dbReference type="GO" id="GO:0005462">
    <property type="term" value="F:UDP-N-acetylglucosamine transmembrane transporter activity"/>
    <property type="evidence" value="ECO:0007669"/>
    <property type="project" value="TreeGrafter"/>
</dbReference>
<feature type="transmembrane region" description="Helical" evidence="8">
    <location>
        <begin position="395"/>
        <end position="414"/>
    </location>
</feature>